<accession>A0A8X7Y923</accession>
<dbReference type="Proteomes" id="UP000886885">
    <property type="component" value="Chromosome 15D"/>
</dbReference>
<keyword evidence="1" id="KW-0812">Transmembrane</keyword>
<gene>
    <name evidence="2" type="ORF">POTOM_050896</name>
</gene>
<name>A0A8X7Y923_POPTO</name>
<dbReference type="AlphaFoldDB" id="A0A8X7Y923"/>
<proteinExistence type="predicted"/>
<protein>
    <submittedName>
        <fullName evidence="2">Uncharacterized protein</fullName>
    </submittedName>
</protein>
<sequence length="84" mass="9417">MLLTSPELHNSVSISSFVLSHSVLLLLPAALSLSNCETIHARLRTTTVKATYVVLCFIMYRNLIKIIIISLGFQTETSYDQFMP</sequence>
<keyword evidence="1" id="KW-1133">Transmembrane helix</keyword>
<organism evidence="2 3">
    <name type="scientific">Populus tomentosa</name>
    <name type="common">Chinese white poplar</name>
    <dbReference type="NCBI Taxonomy" id="118781"/>
    <lineage>
        <taxon>Eukaryota</taxon>
        <taxon>Viridiplantae</taxon>
        <taxon>Streptophyta</taxon>
        <taxon>Embryophyta</taxon>
        <taxon>Tracheophyta</taxon>
        <taxon>Spermatophyta</taxon>
        <taxon>Magnoliopsida</taxon>
        <taxon>eudicotyledons</taxon>
        <taxon>Gunneridae</taxon>
        <taxon>Pentapetalae</taxon>
        <taxon>rosids</taxon>
        <taxon>fabids</taxon>
        <taxon>Malpighiales</taxon>
        <taxon>Salicaceae</taxon>
        <taxon>Saliceae</taxon>
        <taxon>Populus</taxon>
    </lineage>
</organism>
<evidence type="ECO:0000313" key="3">
    <source>
        <dbReference type="Proteomes" id="UP000886885"/>
    </source>
</evidence>
<feature type="transmembrane region" description="Helical" evidence="1">
    <location>
        <begin position="12"/>
        <end position="31"/>
    </location>
</feature>
<evidence type="ECO:0000256" key="1">
    <source>
        <dbReference type="SAM" id="Phobius"/>
    </source>
</evidence>
<keyword evidence="1" id="KW-0472">Membrane</keyword>
<keyword evidence="3" id="KW-1185">Reference proteome</keyword>
<feature type="transmembrane region" description="Helical" evidence="1">
    <location>
        <begin position="52"/>
        <end position="73"/>
    </location>
</feature>
<comment type="caution">
    <text evidence="2">The sequence shown here is derived from an EMBL/GenBank/DDBJ whole genome shotgun (WGS) entry which is preliminary data.</text>
</comment>
<dbReference type="EMBL" id="JAAWWB010000030">
    <property type="protein sequence ID" value="KAG6746356.1"/>
    <property type="molecule type" value="Genomic_DNA"/>
</dbReference>
<reference evidence="2" key="1">
    <citation type="journal article" date="2020" name="bioRxiv">
        <title>Hybrid origin of Populus tomentosa Carr. identified through genome sequencing and phylogenomic analysis.</title>
        <authorList>
            <person name="An X."/>
            <person name="Gao K."/>
            <person name="Chen Z."/>
            <person name="Li J."/>
            <person name="Yang X."/>
            <person name="Yang X."/>
            <person name="Zhou J."/>
            <person name="Guo T."/>
            <person name="Zhao T."/>
            <person name="Huang S."/>
            <person name="Miao D."/>
            <person name="Khan W.U."/>
            <person name="Rao P."/>
            <person name="Ye M."/>
            <person name="Lei B."/>
            <person name="Liao W."/>
            <person name="Wang J."/>
            <person name="Ji L."/>
            <person name="Li Y."/>
            <person name="Guo B."/>
            <person name="Mustafa N.S."/>
            <person name="Li S."/>
            <person name="Yun Q."/>
            <person name="Keller S.R."/>
            <person name="Mao J."/>
            <person name="Zhang R."/>
            <person name="Strauss S.H."/>
        </authorList>
    </citation>
    <scope>NUCLEOTIDE SEQUENCE</scope>
    <source>
        <strain evidence="2">GM15</strain>
        <tissue evidence="2">Leaf</tissue>
    </source>
</reference>
<evidence type="ECO:0000313" key="2">
    <source>
        <dbReference type="EMBL" id="KAG6746356.1"/>
    </source>
</evidence>